<sequence>NPFEFPRQQENEGTKTLEVAQFQASQKLLNPNQSNASTSGKKYIQ</sequence>
<evidence type="ECO:0000313" key="1">
    <source>
        <dbReference type="Proteomes" id="UP000887579"/>
    </source>
</evidence>
<name>A0AC34FSF3_9BILA</name>
<proteinExistence type="predicted"/>
<protein>
    <submittedName>
        <fullName evidence="2">Uncharacterized protein</fullName>
    </submittedName>
</protein>
<evidence type="ECO:0000313" key="2">
    <source>
        <dbReference type="WBParaSite" id="ES5_v2.g20377.t1"/>
    </source>
</evidence>
<dbReference type="WBParaSite" id="ES5_v2.g20377.t1">
    <property type="protein sequence ID" value="ES5_v2.g20377.t1"/>
    <property type="gene ID" value="ES5_v2.g20377"/>
</dbReference>
<accession>A0AC34FSF3</accession>
<dbReference type="Proteomes" id="UP000887579">
    <property type="component" value="Unplaced"/>
</dbReference>
<reference evidence="2" key="1">
    <citation type="submission" date="2022-11" db="UniProtKB">
        <authorList>
            <consortium name="WormBaseParasite"/>
        </authorList>
    </citation>
    <scope>IDENTIFICATION</scope>
</reference>
<organism evidence="1 2">
    <name type="scientific">Panagrolaimus sp. ES5</name>
    <dbReference type="NCBI Taxonomy" id="591445"/>
    <lineage>
        <taxon>Eukaryota</taxon>
        <taxon>Metazoa</taxon>
        <taxon>Ecdysozoa</taxon>
        <taxon>Nematoda</taxon>
        <taxon>Chromadorea</taxon>
        <taxon>Rhabditida</taxon>
        <taxon>Tylenchina</taxon>
        <taxon>Panagrolaimomorpha</taxon>
        <taxon>Panagrolaimoidea</taxon>
        <taxon>Panagrolaimidae</taxon>
        <taxon>Panagrolaimus</taxon>
    </lineage>
</organism>